<evidence type="ECO:0000256" key="1">
    <source>
        <dbReference type="SAM" id="Coils"/>
    </source>
</evidence>
<evidence type="ECO:0000313" key="3">
    <source>
        <dbReference type="EMBL" id="KAF2898657.1"/>
    </source>
</evidence>
<sequence length="234" mass="26466">MQNQLSFEFPVFLFFVVSKGITSLYQLYKERNKKITDCPRDTNCNICNSYLSQVSKLASTLDELDTYIINIKEANEDKLEKLVLLHSEFNQLRQELAQFKDFKKELREFKRQLDTKSAVFPPPPAPPPPPRPPPPPPPLPPLSIPHNNSKSAKVAAKKKSDENARPVISLEDILKVKLKKISDRPSPVRHATEPLVLTALNQVRLSLAISKPPTPTRRSLCEIENCDFDSADGI</sequence>
<dbReference type="AlphaFoldDB" id="A0A8K0D975"/>
<feature type="coiled-coil region" evidence="1">
    <location>
        <begin position="57"/>
        <end position="112"/>
    </location>
</feature>
<feature type="compositionally biased region" description="Pro residues" evidence="2">
    <location>
        <begin position="120"/>
        <end position="143"/>
    </location>
</feature>
<dbReference type="Proteomes" id="UP000801492">
    <property type="component" value="Unassembled WGS sequence"/>
</dbReference>
<name>A0A8K0D975_IGNLU</name>
<keyword evidence="4" id="KW-1185">Reference proteome</keyword>
<dbReference type="EMBL" id="VTPC01003369">
    <property type="protein sequence ID" value="KAF2898657.1"/>
    <property type="molecule type" value="Genomic_DNA"/>
</dbReference>
<comment type="caution">
    <text evidence="3">The sequence shown here is derived from an EMBL/GenBank/DDBJ whole genome shotgun (WGS) entry which is preliminary data.</text>
</comment>
<evidence type="ECO:0000313" key="4">
    <source>
        <dbReference type="Proteomes" id="UP000801492"/>
    </source>
</evidence>
<keyword evidence="1" id="KW-0175">Coiled coil</keyword>
<accession>A0A8K0D975</accession>
<feature type="region of interest" description="Disordered" evidence="2">
    <location>
        <begin position="114"/>
        <end position="163"/>
    </location>
</feature>
<reference evidence="3" key="1">
    <citation type="submission" date="2019-08" db="EMBL/GenBank/DDBJ databases">
        <title>The genome of the North American firefly Photinus pyralis.</title>
        <authorList>
            <consortium name="Photinus pyralis genome working group"/>
            <person name="Fallon T.R."/>
            <person name="Sander Lower S.E."/>
            <person name="Weng J.-K."/>
        </authorList>
    </citation>
    <scope>NUCLEOTIDE SEQUENCE</scope>
    <source>
        <strain evidence="3">TRF0915ILg1</strain>
        <tissue evidence="3">Whole body</tissue>
    </source>
</reference>
<organism evidence="3 4">
    <name type="scientific">Ignelater luminosus</name>
    <name type="common">Cucubano</name>
    <name type="synonym">Pyrophorus luminosus</name>
    <dbReference type="NCBI Taxonomy" id="2038154"/>
    <lineage>
        <taxon>Eukaryota</taxon>
        <taxon>Metazoa</taxon>
        <taxon>Ecdysozoa</taxon>
        <taxon>Arthropoda</taxon>
        <taxon>Hexapoda</taxon>
        <taxon>Insecta</taxon>
        <taxon>Pterygota</taxon>
        <taxon>Neoptera</taxon>
        <taxon>Endopterygota</taxon>
        <taxon>Coleoptera</taxon>
        <taxon>Polyphaga</taxon>
        <taxon>Elateriformia</taxon>
        <taxon>Elateroidea</taxon>
        <taxon>Elateridae</taxon>
        <taxon>Agrypninae</taxon>
        <taxon>Pyrophorini</taxon>
        <taxon>Ignelater</taxon>
    </lineage>
</organism>
<proteinExistence type="predicted"/>
<dbReference type="OrthoDB" id="6733420at2759"/>
<gene>
    <name evidence="3" type="ORF">ILUMI_07528</name>
</gene>
<evidence type="ECO:0000256" key="2">
    <source>
        <dbReference type="SAM" id="MobiDB-lite"/>
    </source>
</evidence>
<protein>
    <submittedName>
        <fullName evidence="3">Uncharacterized protein</fullName>
    </submittedName>
</protein>